<dbReference type="PROSITE" id="PS00053">
    <property type="entry name" value="RIBOSOMAL_S8"/>
    <property type="match status" value="1"/>
</dbReference>
<dbReference type="GO" id="GO:0005737">
    <property type="term" value="C:cytoplasm"/>
    <property type="evidence" value="ECO:0007669"/>
    <property type="project" value="UniProtKB-ARBA"/>
</dbReference>
<dbReference type="GO" id="GO:0019843">
    <property type="term" value="F:rRNA binding"/>
    <property type="evidence" value="ECO:0007669"/>
    <property type="project" value="UniProtKB-UniRule"/>
</dbReference>
<dbReference type="Gene3D" id="3.30.1490.10">
    <property type="match status" value="1"/>
</dbReference>
<evidence type="ECO:0000256" key="9">
    <source>
        <dbReference type="RuleBase" id="RU003660"/>
    </source>
</evidence>
<dbReference type="SUPFAM" id="SSF56047">
    <property type="entry name" value="Ribosomal protein S8"/>
    <property type="match status" value="1"/>
</dbReference>
<evidence type="ECO:0000256" key="5">
    <source>
        <dbReference type="ARBA" id="ARBA00023274"/>
    </source>
</evidence>
<dbReference type="GO" id="GO:0003735">
    <property type="term" value="F:structural constituent of ribosome"/>
    <property type="evidence" value="ECO:0007669"/>
    <property type="project" value="InterPro"/>
</dbReference>
<dbReference type="Proteomes" id="UP000516160">
    <property type="component" value="Chromosome"/>
</dbReference>
<keyword evidence="4 8" id="KW-0689">Ribosomal protein</keyword>
<comment type="function">
    <text evidence="8">One of the primary rRNA binding proteins, it binds directly to 16S rRNA central domain where it helps coordinate assembly of the platform of the 30S subunit.</text>
</comment>
<evidence type="ECO:0000313" key="10">
    <source>
        <dbReference type="EMBL" id="QNO14777.1"/>
    </source>
</evidence>
<dbReference type="EMBL" id="CP058559">
    <property type="protein sequence ID" value="QNO14777.1"/>
    <property type="molecule type" value="Genomic_DNA"/>
</dbReference>
<evidence type="ECO:0000256" key="1">
    <source>
        <dbReference type="ARBA" id="ARBA00006471"/>
    </source>
</evidence>
<keyword evidence="11" id="KW-1185">Reference proteome</keyword>
<dbReference type="GO" id="GO:0005840">
    <property type="term" value="C:ribosome"/>
    <property type="evidence" value="ECO:0007669"/>
    <property type="project" value="UniProtKB-KW"/>
</dbReference>
<dbReference type="FunFam" id="3.30.1370.30:FF:000002">
    <property type="entry name" value="30S ribosomal protein S8"/>
    <property type="match status" value="1"/>
</dbReference>
<keyword evidence="5 8" id="KW-0687">Ribonucleoprotein</keyword>
<dbReference type="Pfam" id="PF00410">
    <property type="entry name" value="Ribosomal_S8"/>
    <property type="match status" value="1"/>
</dbReference>
<name>A0A7G9W7W5_ALKCA</name>
<reference evidence="10 11" key="1">
    <citation type="submission" date="2020-07" db="EMBL/GenBank/DDBJ databases">
        <title>Alkalicella. sp. LB2 genome.</title>
        <authorList>
            <person name="Postec A."/>
            <person name="Quemeneur M."/>
        </authorList>
    </citation>
    <scope>NUCLEOTIDE SEQUENCE [LARGE SCALE GENOMIC DNA]</scope>
    <source>
        <strain evidence="10 11">LB2</strain>
    </source>
</reference>
<dbReference type="HAMAP" id="MF_01302_B">
    <property type="entry name" value="Ribosomal_uS8_B"/>
    <property type="match status" value="1"/>
</dbReference>
<dbReference type="InterPro" id="IPR000630">
    <property type="entry name" value="Ribosomal_uS8"/>
</dbReference>
<evidence type="ECO:0000313" key="11">
    <source>
        <dbReference type="Proteomes" id="UP000516160"/>
    </source>
</evidence>
<evidence type="ECO:0000256" key="3">
    <source>
        <dbReference type="ARBA" id="ARBA00022884"/>
    </source>
</evidence>
<dbReference type="InterPro" id="IPR047863">
    <property type="entry name" value="Ribosomal_uS8_CS"/>
</dbReference>
<evidence type="ECO:0000256" key="2">
    <source>
        <dbReference type="ARBA" id="ARBA00022730"/>
    </source>
</evidence>
<evidence type="ECO:0000256" key="7">
    <source>
        <dbReference type="ARBA" id="ARBA00046740"/>
    </source>
</evidence>
<dbReference type="GO" id="GO:0006412">
    <property type="term" value="P:translation"/>
    <property type="evidence" value="ECO:0007669"/>
    <property type="project" value="UniProtKB-UniRule"/>
</dbReference>
<dbReference type="KEGG" id="acae:HYG86_08235"/>
<dbReference type="FunFam" id="3.30.1490.10:FF:000001">
    <property type="entry name" value="30S ribosomal protein S8"/>
    <property type="match status" value="1"/>
</dbReference>
<gene>
    <name evidence="8 10" type="primary">rpsH</name>
    <name evidence="10" type="ORF">HYG86_08235</name>
</gene>
<protein>
    <recommendedName>
        <fullName evidence="6 8">Small ribosomal subunit protein uS8</fullName>
    </recommendedName>
</protein>
<proteinExistence type="inferred from homology"/>
<sequence length="132" mass="14617">MTMTDPIADMLTRVRNANMAIHPTVEIPGSKIKKNLAEILKAEGFIKDYEWIEDDKQGIIRIHLKYGGNRERVITGLKRISKPGLRVYANKDELPKVLGGLGIAVISTSQGLVTDKVARKLGTGGEVICYVW</sequence>
<dbReference type="AlphaFoldDB" id="A0A7G9W7W5"/>
<comment type="similarity">
    <text evidence="1 8 9">Belongs to the universal ribosomal protein uS8 family.</text>
</comment>
<comment type="subunit">
    <text evidence="7 8">Part of the 30S ribosomal subunit. Contacts proteins S5 and S12.</text>
</comment>
<evidence type="ECO:0000256" key="8">
    <source>
        <dbReference type="HAMAP-Rule" id="MF_01302"/>
    </source>
</evidence>
<keyword evidence="3 8" id="KW-0694">RNA-binding</keyword>
<dbReference type="InterPro" id="IPR035987">
    <property type="entry name" value="Ribosomal_uS8_sf"/>
</dbReference>
<organism evidence="10 11">
    <name type="scientific">Alkalicella caledoniensis</name>
    <dbReference type="NCBI Taxonomy" id="2731377"/>
    <lineage>
        <taxon>Bacteria</taxon>
        <taxon>Bacillati</taxon>
        <taxon>Bacillota</taxon>
        <taxon>Clostridia</taxon>
        <taxon>Eubacteriales</taxon>
        <taxon>Proteinivoracaceae</taxon>
        <taxon>Alkalicella</taxon>
    </lineage>
</organism>
<keyword evidence="2 8" id="KW-0699">rRNA-binding</keyword>
<accession>A0A7G9W7W5</accession>
<dbReference type="Gene3D" id="3.30.1370.30">
    <property type="match status" value="1"/>
</dbReference>
<dbReference type="RefSeq" id="WP_213168754.1">
    <property type="nucleotide sequence ID" value="NZ_CP058559.1"/>
</dbReference>
<dbReference type="PANTHER" id="PTHR11758">
    <property type="entry name" value="40S RIBOSOMAL PROTEIN S15A"/>
    <property type="match status" value="1"/>
</dbReference>
<evidence type="ECO:0000256" key="4">
    <source>
        <dbReference type="ARBA" id="ARBA00022980"/>
    </source>
</evidence>
<dbReference type="NCBIfam" id="NF001109">
    <property type="entry name" value="PRK00136.1"/>
    <property type="match status" value="1"/>
</dbReference>
<dbReference type="GO" id="GO:1990904">
    <property type="term" value="C:ribonucleoprotein complex"/>
    <property type="evidence" value="ECO:0007669"/>
    <property type="project" value="UniProtKB-KW"/>
</dbReference>
<evidence type="ECO:0000256" key="6">
    <source>
        <dbReference type="ARBA" id="ARBA00035258"/>
    </source>
</evidence>